<dbReference type="AlphaFoldDB" id="A0A517DV26"/>
<dbReference type="KEGG" id="sted:SPTER_25750"/>
<evidence type="ECO:0000256" key="5">
    <source>
        <dbReference type="ARBA" id="ARBA00030755"/>
    </source>
</evidence>
<evidence type="ECO:0000259" key="9">
    <source>
        <dbReference type="Pfam" id="PF02803"/>
    </source>
</evidence>
<dbReference type="PANTHER" id="PTHR18919">
    <property type="entry name" value="ACETYL-COA C-ACYLTRANSFERASE"/>
    <property type="match status" value="1"/>
</dbReference>
<dbReference type="CDD" id="cd00751">
    <property type="entry name" value="thiolase"/>
    <property type="match status" value="1"/>
</dbReference>
<feature type="active site" description="Proton acceptor" evidence="6">
    <location>
        <position position="352"/>
    </location>
</feature>
<comment type="similarity">
    <text evidence="1 7">Belongs to the thiolase-like superfamily. Thiolase family.</text>
</comment>
<dbReference type="NCBIfam" id="TIGR01930">
    <property type="entry name" value="AcCoA-C-Actrans"/>
    <property type="match status" value="1"/>
</dbReference>
<dbReference type="InterPro" id="IPR002155">
    <property type="entry name" value="Thiolase"/>
</dbReference>
<dbReference type="RefSeq" id="WP_144350727.1">
    <property type="nucleotide sequence ID" value="NZ_CP036259.1"/>
</dbReference>
<keyword evidence="4 7" id="KW-0012">Acyltransferase</keyword>
<name>A0A517DV26_9FIRM</name>
<accession>A0A517DV26</accession>
<dbReference type="Proteomes" id="UP000320776">
    <property type="component" value="Chromosome"/>
</dbReference>
<protein>
    <recommendedName>
        <fullName evidence="2">acetyl-CoA C-acetyltransferase</fullName>
        <ecNumber evidence="2">2.3.1.9</ecNumber>
    </recommendedName>
    <alternativeName>
        <fullName evidence="5">Acetoacetyl-CoA thiolase</fullName>
    </alternativeName>
</protein>
<evidence type="ECO:0000256" key="7">
    <source>
        <dbReference type="RuleBase" id="RU003557"/>
    </source>
</evidence>
<dbReference type="PROSITE" id="PS00099">
    <property type="entry name" value="THIOLASE_3"/>
    <property type="match status" value="1"/>
</dbReference>
<dbReference type="Pfam" id="PF02803">
    <property type="entry name" value="Thiolase_C"/>
    <property type="match status" value="1"/>
</dbReference>
<gene>
    <name evidence="10" type="ORF">SPTER_25750</name>
</gene>
<dbReference type="Pfam" id="PF00108">
    <property type="entry name" value="Thiolase_N"/>
    <property type="match status" value="1"/>
</dbReference>
<evidence type="ECO:0000256" key="6">
    <source>
        <dbReference type="PIRSR" id="PIRSR000429-1"/>
    </source>
</evidence>
<dbReference type="EMBL" id="CP036259">
    <property type="protein sequence ID" value="QDR81201.1"/>
    <property type="molecule type" value="Genomic_DNA"/>
</dbReference>
<proteinExistence type="inferred from homology"/>
<dbReference type="OrthoDB" id="9764892at2"/>
<keyword evidence="11" id="KW-1185">Reference proteome</keyword>
<reference evidence="10 11" key="1">
    <citation type="submission" date="2019-02" db="EMBL/GenBank/DDBJ databases">
        <title>Closed genome of Sporomusa termitida DSM 4440.</title>
        <authorList>
            <person name="Poehlein A."/>
            <person name="Daniel R."/>
        </authorList>
    </citation>
    <scope>NUCLEOTIDE SEQUENCE [LARGE SCALE GENOMIC DNA]</scope>
    <source>
        <strain evidence="10 11">DSM 4440</strain>
    </source>
</reference>
<keyword evidence="3 7" id="KW-0808">Transferase</keyword>
<dbReference type="GO" id="GO:0003985">
    <property type="term" value="F:acetyl-CoA C-acetyltransferase activity"/>
    <property type="evidence" value="ECO:0007669"/>
    <property type="project" value="UniProtKB-EC"/>
</dbReference>
<organism evidence="10 11">
    <name type="scientific">Sporomusa termitida</name>
    <dbReference type="NCBI Taxonomy" id="2377"/>
    <lineage>
        <taxon>Bacteria</taxon>
        <taxon>Bacillati</taxon>
        <taxon>Bacillota</taxon>
        <taxon>Negativicutes</taxon>
        <taxon>Selenomonadales</taxon>
        <taxon>Sporomusaceae</taxon>
        <taxon>Sporomusa</taxon>
    </lineage>
</organism>
<evidence type="ECO:0000256" key="1">
    <source>
        <dbReference type="ARBA" id="ARBA00010982"/>
    </source>
</evidence>
<evidence type="ECO:0000256" key="4">
    <source>
        <dbReference type="ARBA" id="ARBA00023315"/>
    </source>
</evidence>
<sequence length="396" mass="41617">MQEVVIVSAVRTAVGKMGGTLKDLQPDILGKIVIEAAVNNAQIEPAAIDEVIFGHVKQSADVPNVARVAALRAGIPIDVPAYTVMRQCASGLQAVNNAAQAILCGLADIVVAGGVESMSNAPYYLRNARYGFGSGNAVVYDSNIESQIRAQPMEVYGQLNMGLTAENLAEKYGISREEQDIFALASQEKAARAIAEGKFREEIIPVTVLRKKADPLVFDTDEFPRKTSLEQLAKLSPAFKAGGTVTAGNSSGRNDGASCLVLMSAKEAQRQNLRPLAILRSQAAVGAPPEIMGIGPVAATRKALKLAGLHLGDIGLIELNEAFAAQSIAVIKELNLNTDILNVNGGAIALGHALGSSGTRIMATLIYEMKRRNVKYGLATLCIGGGMGVADVIELV</sequence>
<feature type="domain" description="Thiolase C-terminal" evidence="9">
    <location>
        <begin position="274"/>
        <end position="394"/>
    </location>
</feature>
<dbReference type="Gene3D" id="3.40.47.10">
    <property type="match status" value="2"/>
</dbReference>
<evidence type="ECO:0000256" key="3">
    <source>
        <dbReference type="ARBA" id="ARBA00022679"/>
    </source>
</evidence>
<dbReference type="InterPro" id="IPR016039">
    <property type="entry name" value="Thiolase-like"/>
</dbReference>
<dbReference type="EC" id="2.3.1.9" evidence="2"/>
<evidence type="ECO:0000259" key="8">
    <source>
        <dbReference type="Pfam" id="PF00108"/>
    </source>
</evidence>
<feature type="active site" description="Acyl-thioester intermediate" evidence="6">
    <location>
        <position position="88"/>
    </location>
</feature>
<dbReference type="InterPro" id="IPR020610">
    <property type="entry name" value="Thiolase_AS"/>
</dbReference>
<feature type="domain" description="Thiolase N-terminal" evidence="8">
    <location>
        <begin position="4"/>
        <end position="265"/>
    </location>
</feature>
<dbReference type="InterPro" id="IPR020616">
    <property type="entry name" value="Thiolase_N"/>
</dbReference>
<evidence type="ECO:0000256" key="2">
    <source>
        <dbReference type="ARBA" id="ARBA00012705"/>
    </source>
</evidence>
<dbReference type="SUPFAM" id="SSF53901">
    <property type="entry name" value="Thiolase-like"/>
    <property type="match status" value="2"/>
</dbReference>
<dbReference type="InterPro" id="IPR020617">
    <property type="entry name" value="Thiolase_C"/>
</dbReference>
<evidence type="ECO:0000313" key="10">
    <source>
        <dbReference type="EMBL" id="QDR81201.1"/>
    </source>
</evidence>
<dbReference type="PIRSF" id="PIRSF000429">
    <property type="entry name" value="Ac-CoA_Ac_transf"/>
    <property type="match status" value="1"/>
</dbReference>
<feature type="active site" description="Proton acceptor" evidence="6">
    <location>
        <position position="382"/>
    </location>
</feature>
<evidence type="ECO:0000313" key="11">
    <source>
        <dbReference type="Proteomes" id="UP000320776"/>
    </source>
</evidence>
<dbReference type="FunFam" id="3.40.47.10:FF:000010">
    <property type="entry name" value="Acetyl-CoA acetyltransferase (Thiolase)"/>
    <property type="match status" value="1"/>
</dbReference>
<dbReference type="PANTHER" id="PTHR18919:SF107">
    <property type="entry name" value="ACETYL-COA ACETYLTRANSFERASE, CYTOSOLIC"/>
    <property type="match status" value="1"/>
</dbReference>